<feature type="compositionally biased region" description="Low complexity" evidence="1">
    <location>
        <begin position="901"/>
        <end position="918"/>
    </location>
</feature>
<feature type="region of interest" description="Disordered" evidence="1">
    <location>
        <begin position="576"/>
        <end position="658"/>
    </location>
</feature>
<proteinExistence type="predicted"/>
<reference evidence="3 4" key="1">
    <citation type="journal article" date="2012" name="Science">
        <title>The Paleozoic origin of enzymatic lignin decomposition reconstructed from 31 fungal genomes.</title>
        <authorList>
            <person name="Floudas D."/>
            <person name="Binder M."/>
            <person name="Riley R."/>
            <person name="Barry K."/>
            <person name="Blanchette R.A."/>
            <person name="Henrissat B."/>
            <person name="Martinez A.T."/>
            <person name="Otillar R."/>
            <person name="Spatafora J.W."/>
            <person name="Yadav J.S."/>
            <person name="Aerts A."/>
            <person name="Benoit I."/>
            <person name="Boyd A."/>
            <person name="Carlson A."/>
            <person name="Copeland A."/>
            <person name="Coutinho P.M."/>
            <person name="de Vries R.P."/>
            <person name="Ferreira P."/>
            <person name="Findley K."/>
            <person name="Foster B."/>
            <person name="Gaskell J."/>
            <person name="Glotzer D."/>
            <person name="Gorecki P."/>
            <person name="Heitman J."/>
            <person name="Hesse C."/>
            <person name="Hori C."/>
            <person name="Igarashi K."/>
            <person name="Jurgens J.A."/>
            <person name="Kallen N."/>
            <person name="Kersten P."/>
            <person name="Kohler A."/>
            <person name="Kuees U."/>
            <person name="Kumar T.K.A."/>
            <person name="Kuo A."/>
            <person name="LaButti K."/>
            <person name="Larrondo L.F."/>
            <person name="Lindquist E."/>
            <person name="Ling A."/>
            <person name="Lombard V."/>
            <person name="Lucas S."/>
            <person name="Lundell T."/>
            <person name="Martin R."/>
            <person name="McLaughlin D.J."/>
            <person name="Morgenstern I."/>
            <person name="Morin E."/>
            <person name="Murat C."/>
            <person name="Nagy L.G."/>
            <person name="Nolan M."/>
            <person name="Ohm R.A."/>
            <person name="Patyshakuliyeva A."/>
            <person name="Rokas A."/>
            <person name="Ruiz-Duenas F.J."/>
            <person name="Sabat G."/>
            <person name="Salamov A."/>
            <person name="Samejima M."/>
            <person name="Schmutz J."/>
            <person name="Slot J.C."/>
            <person name="St John F."/>
            <person name="Stenlid J."/>
            <person name="Sun H."/>
            <person name="Sun S."/>
            <person name="Syed K."/>
            <person name="Tsang A."/>
            <person name="Wiebenga A."/>
            <person name="Young D."/>
            <person name="Pisabarro A."/>
            <person name="Eastwood D.C."/>
            <person name="Martin F."/>
            <person name="Cullen D."/>
            <person name="Grigoriev I.V."/>
            <person name="Hibbett D.S."/>
        </authorList>
    </citation>
    <scope>NUCLEOTIDE SEQUENCE [LARGE SCALE GENOMIC DNA]</scope>
    <source>
        <strain evidence="3 4">ATCC 11539</strain>
    </source>
</reference>
<feature type="region of interest" description="Disordered" evidence="1">
    <location>
        <begin position="1194"/>
        <end position="1278"/>
    </location>
</feature>
<feature type="region of interest" description="Disordered" evidence="1">
    <location>
        <begin position="524"/>
        <end position="563"/>
    </location>
</feature>
<feature type="compositionally biased region" description="Polar residues" evidence="1">
    <location>
        <begin position="1243"/>
        <end position="1270"/>
    </location>
</feature>
<evidence type="ECO:0000256" key="1">
    <source>
        <dbReference type="SAM" id="MobiDB-lite"/>
    </source>
</evidence>
<keyword evidence="2" id="KW-0812">Transmembrane</keyword>
<dbReference type="GeneID" id="19301946"/>
<keyword evidence="4" id="KW-1185">Reference proteome</keyword>
<dbReference type="EMBL" id="KB469302">
    <property type="protein sequence ID" value="EPQ55172.1"/>
    <property type="molecule type" value="Genomic_DNA"/>
</dbReference>
<feature type="compositionally biased region" description="Acidic residues" evidence="1">
    <location>
        <begin position="535"/>
        <end position="558"/>
    </location>
</feature>
<protein>
    <submittedName>
        <fullName evidence="3">Uncharacterized protein</fullName>
    </submittedName>
</protein>
<keyword evidence="2" id="KW-1133">Transmembrane helix</keyword>
<dbReference type="RefSeq" id="XP_007866333.1">
    <property type="nucleotide sequence ID" value="XM_007868142.1"/>
</dbReference>
<organism evidence="3 4">
    <name type="scientific">Gloeophyllum trabeum (strain ATCC 11539 / FP-39264 / Madison 617)</name>
    <name type="common">Brown rot fungus</name>
    <dbReference type="NCBI Taxonomy" id="670483"/>
    <lineage>
        <taxon>Eukaryota</taxon>
        <taxon>Fungi</taxon>
        <taxon>Dikarya</taxon>
        <taxon>Basidiomycota</taxon>
        <taxon>Agaricomycotina</taxon>
        <taxon>Agaricomycetes</taxon>
        <taxon>Gloeophyllales</taxon>
        <taxon>Gloeophyllaceae</taxon>
        <taxon>Gloeophyllum</taxon>
    </lineage>
</organism>
<keyword evidence="2" id="KW-0472">Membrane</keyword>
<sequence>MAPVAVPAASASSLAVFKVPALKIVVGVGISMGVAGLAAGTIVALRYYDKKAKERAQLELPRPVVSVTTEVERVSDAQVEEKMAVPGAFYEEKMAVPGAFYEDQDNPHVEKDIVDECRGHQEGVWKTLDEGPITIHTAYTDAHCGDDDIFEEIDIADGDTVTKNFIPGAWIPDDDTSTHYRPMVPFNITIEEPHDKSGGGAEHAMGEAGLNAPSDDVYDGVEDADRTVVEHTIQVSDPAPAEQVEGKGVLTVAMVEEWLEATKDWTPPEAVMNASNNTTVVEDQLPIFTATPNSVVLTPKEEAPALQAEANGILTVAMVDEWLARTRDMEWAPPTKELSLSNTPTNVSITTTTTTLDAELEEDITKVFGPLLPLDHVIRQLLNGEHPATMRRRRVGRQHYPLETRRLLTEAPEPERVTLSPAAMRCALRAVCKDHGFEVPAVKVKKMGDRASVTLRLERGGHARQRSSVTITAMATVDEGNTVRAVITDATVETVEDNTTARIEPVAEDGLVIEASQELVAVPAADAGQVGSCEQVDEDDGDEQSQEDKDEWDSEEEERELKRHRRRMWVMKEAPGKAMLAVEKGEGSGMNEDGEDTDAKQDERSEDDEGAEERRNRRKVWVMKESSEDVAVKPVDGKESEDVMREKDAALDEKPESNSLVVEKEGHVPLSGVSDVLTSALDRGMPAPANGELVVARSLSSPLAEGEAVLCGQVDQDTPVDAATMTGEFVVAGCMGDLSPGYGRYVGAPVSPPTSKVVVLNALESRAVSRLPTPNVNKLKGSRASISSARRSSLLPSGGSGSPAVSSLPTARGRRKASIGSPPAGSTAARARKQASISQSDSPSPMSYVRAGEQSSTSGSSDSTRKAVNSRAPRPPVSRLVPPSSPSVSFGNGKVRWDTKTLSVSRTVVPTSPPVSSSNGKHRQDLSTPSVSRLVAPSSPPISFGTGKLRQHSRMSSSTSSLTSRSIESSVAAAASMKRTPAKRQVPPPLPVSTRFVKSGLSTSTGMFSSGCATPTSPVLSGIPTGSGRRKPSMDVRAGSGSLIGSRRRPNGSGEPFKSSLPSSTKRRPLRDSRDLDIGEALPDDLEDSVSTLKLPWASPSIPATPLMDITNTVKPKHIMNRGSPRPSAVPVLSSRKAGLTRPNSMSPDLSRQELPPTAPLTFAKRSAFGRSVASSSQASGTPCFKPHCRHDTSACSSRFGPSTIGRASRAGPSRQHDVLNAASARPPSSIVARPAVAVGSAVSRTRSSTPSEQGGRSAQASPIGRSTTLPRRDFWVP</sequence>
<feature type="compositionally biased region" description="Polar residues" evidence="1">
    <location>
        <begin position="1000"/>
        <end position="1019"/>
    </location>
</feature>
<feature type="compositionally biased region" description="Low complexity" evidence="1">
    <location>
        <begin position="877"/>
        <end position="889"/>
    </location>
</feature>
<dbReference type="HOGENOM" id="CLU_263320_0_0_1"/>
<evidence type="ECO:0000256" key="2">
    <source>
        <dbReference type="SAM" id="Phobius"/>
    </source>
</evidence>
<gene>
    <name evidence="3" type="ORF">GLOTRDRAFT_129462</name>
</gene>
<evidence type="ECO:0000313" key="3">
    <source>
        <dbReference type="EMBL" id="EPQ55172.1"/>
    </source>
</evidence>
<dbReference type="Proteomes" id="UP000030669">
    <property type="component" value="Unassembled WGS sequence"/>
</dbReference>
<accession>S7Q6M5</accession>
<feature type="compositionally biased region" description="Low complexity" evidence="1">
    <location>
        <begin position="836"/>
        <end position="847"/>
    </location>
</feature>
<feature type="compositionally biased region" description="Low complexity" evidence="1">
    <location>
        <begin position="954"/>
        <end position="970"/>
    </location>
</feature>
<dbReference type="KEGG" id="gtr:GLOTRDRAFT_129462"/>
<name>S7Q6M5_GLOTA</name>
<feature type="transmembrane region" description="Helical" evidence="2">
    <location>
        <begin position="24"/>
        <end position="48"/>
    </location>
</feature>
<dbReference type="OMA" id="CTWDQLQ"/>
<feature type="compositionally biased region" description="Low complexity" evidence="1">
    <location>
        <begin position="782"/>
        <end position="809"/>
    </location>
</feature>
<dbReference type="AlphaFoldDB" id="S7Q6M5"/>
<feature type="compositionally biased region" description="Basic and acidic residues" evidence="1">
    <location>
        <begin position="625"/>
        <end position="658"/>
    </location>
</feature>
<evidence type="ECO:0000313" key="4">
    <source>
        <dbReference type="Proteomes" id="UP000030669"/>
    </source>
</evidence>
<feature type="region of interest" description="Disordered" evidence="1">
    <location>
        <begin position="773"/>
        <end position="1083"/>
    </location>
</feature>